<name>A0A7I4YMD8_HAECO</name>
<feature type="transmembrane region" description="Helical" evidence="5">
    <location>
        <begin position="195"/>
        <end position="218"/>
    </location>
</feature>
<dbReference type="PANTHER" id="PTHR23510:SF5">
    <property type="entry name" value="MFS DOMAIN-CONTAINING PROTEIN"/>
    <property type="match status" value="1"/>
</dbReference>
<feature type="transmembrane region" description="Helical" evidence="5">
    <location>
        <begin position="150"/>
        <end position="175"/>
    </location>
</feature>
<dbReference type="OMA" id="WQYLSEN"/>
<evidence type="ECO:0000256" key="5">
    <source>
        <dbReference type="SAM" id="Phobius"/>
    </source>
</evidence>
<keyword evidence="7" id="KW-1185">Reference proteome</keyword>
<feature type="transmembrane region" description="Helical" evidence="5">
    <location>
        <begin position="277"/>
        <end position="298"/>
    </location>
</feature>
<comment type="subcellular location">
    <subcellularLocation>
        <location evidence="1">Membrane</location>
        <topology evidence="1">Multi-pass membrane protein</topology>
    </subcellularLocation>
</comment>
<reference evidence="8" key="1">
    <citation type="submission" date="2020-12" db="UniProtKB">
        <authorList>
            <consortium name="WormBaseParasite"/>
        </authorList>
    </citation>
    <scope>IDENTIFICATION</scope>
    <source>
        <strain evidence="8">MHco3</strain>
    </source>
</reference>
<evidence type="ECO:0000256" key="4">
    <source>
        <dbReference type="ARBA" id="ARBA00023136"/>
    </source>
</evidence>
<keyword evidence="4 5" id="KW-0472">Membrane</keyword>
<dbReference type="PROSITE" id="PS50850">
    <property type="entry name" value="MFS"/>
    <property type="match status" value="1"/>
</dbReference>
<evidence type="ECO:0000256" key="2">
    <source>
        <dbReference type="ARBA" id="ARBA00022692"/>
    </source>
</evidence>
<dbReference type="CDD" id="cd17326">
    <property type="entry name" value="MFS_MFSD8"/>
    <property type="match status" value="1"/>
</dbReference>
<dbReference type="AlphaFoldDB" id="A0A7I4YMD8"/>
<dbReference type="OrthoDB" id="370281at2759"/>
<evidence type="ECO:0000259" key="6">
    <source>
        <dbReference type="PROSITE" id="PS50850"/>
    </source>
</evidence>
<feature type="transmembrane region" description="Helical" evidence="5">
    <location>
        <begin position="56"/>
        <end position="75"/>
    </location>
</feature>
<evidence type="ECO:0000313" key="8">
    <source>
        <dbReference type="WBParaSite" id="HCON_00109820-00001"/>
    </source>
</evidence>
<feature type="transmembrane region" description="Helical" evidence="5">
    <location>
        <begin position="115"/>
        <end position="138"/>
    </location>
</feature>
<feature type="transmembrane region" description="Helical" evidence="5">
    <location>
        <begin position="367"/>
        <end position="385"/>
    </location>
</feature>
<dbReference type="WBParaSite" id="HCON_00109820-00001">
    <property type="protein sequence ID" value="HCON_00109820-00001"/>
    <property type="gene ID" value="HCON_00109820"/>
</dbReference>
<dbReference type="InterPro" id="IPR011701">
    <property type="entry name" value="MFS"/>
</dbReference>
<protein>
    <submittedName>
        <fullName evidence="8">MFS domain-containing protein</fullName>
    </submittedName>
</protein>
<dbReference type="Proteomes" id="UP000025227">
    <property type="component" value="Unplaced"/>
</dbReference>
<evidence type="ECO:0000256" key="3">
    <source>
        <dbReference type="ARBA" id="ARBA00022989"/>
    </source>
</evidence>
<proteinExistence type="predicted"/>
<keyword evidence="2 5" id="KW-0812">Transmembrane</keyword>
<accession>A0A7I4YMD8</accession>
<organism evidence="7 8">
    <name type="scientific">Haemonchus contortus</name>
    <name type="common">Barber pole worm</name>
    <dbReference type="NCBI Taxonomy" id="6289"/>
    <lineage>
        <taxon>Eukaryota</taxon>
        <taxon>Metazoa</taxon>
        <taxon>Ecdysozoa</taxon>
        <taxon>Nematoda</taxon>
        <taxon>Chromadorea</taxon>
        <taxon>Rhabditida</taxon>
        <taxon>Rhabditina</taxon>
        <taxon>Rhabditomorpha</taxon>
        <taxon>Strongyloidea</taxon>
        <taxon>Trichostrongylidae</taxon>
        <taxon>Haemonchus</taxon>
    </lineage>
</organism>
<feature type="transmembrane region" description="Helical" evidence="5">
    <location>
        <begin position="436"/>
        <end position="454"/>
    </location>
</feature>
<dbReference type="SUPFAM" id="SSF103473">
    <property type="entry name" value="MFS general substrate transporter"/>
    <property type="match status" value="1"/>
</dbReference>
<feature type="transmembrane region" description="Helical" evidence="5">
    <location>
        <begin position="310"/>
        <end position="329"/>
    </location>
</feature>
<evidence type="ECO:0000256" key="1">
    <source>
        <dbReference type="ARBA" id="ARBA00004141"/>
    </source>
</evidence>
<dbReference type="Pfam" id="PF07690">
    <property type="entry name" value="MFS_1"/>
    <property type="match status" value="2"/>
</dbReference>
<feature type="transmembrane region" description="Helical" evidence="5">
    <location>
        <begin position="239"/>
        <end position="257"/>
    </location>
</feature>
<dbReference type="InterPro" id="IPR051068">
    <property type="entry name" value="MFS_Domain-Containing_Protein"/>
</dbReference>
<dbReference type="Gene3D" id="1.20.1250.20">
    <property type="entry name" value="MFS general substrate transporter like domains"/>
    <property type="match status" value="1"/>
</dbReference>
<keyword evidence="3 5" id="KW-1133">Transmembrane helix</keyword>
<dbReference type="PANTHER" id="PTHR23510">
    <property type="entry name" value="INNER MEMBRANE TRANSPORT PROTEIN YAJR"/>
    <property type="match status" value="1"/>
</dbReference>
<feature type="domain" description="Major facilitator superfamily (MFS) profile" evidence="6">
    <location>
        <begin position="19"/>
        <end position="459"/>
    </location>
</feature>
<dbReference type="InterPro" id="IPR036259">
    <property type="entry name" value="MFS_trans_sf"/>
</dbReference>
<feature type="transmembrane region" description="Helical" evidence="5">
    <location>
        <begin position="20"/>
        <end position="44"/>
    </location>
</feature>
<dbReference type="InterPro" id="IPR020846">
    <property type="entry name" value="MFS_dom"/>
</dbReference>
<evidence type="ECO:0000313" key="7">
    <source>
        <dbReference type="Proteomes" id="UP000025227"/>
    </source>
</evidence>
<feature type="transmembrane region" description="Helical" evidence="5">
    <location>
        <begin position="87"/>
        <end position="109"/>
    </location>
</feature>
<sequence>MHLKSAVRDLDERKTPWRSIYVCSFMLCLTGVQMGIYFMSTWQYLTEVDSTASMDFFGWVAAACSLGCALANPLFGLWNQRTGSTKIPVSFGFTICAIGNLLYALLPIIPSNSKFVMLLARFLTGFGAGTLGVLRSFIATASTRASRMRAVSLGTAGITTGLSIGPAIQICFVPLGNTGFFVGPFLFNMYTTAAYFMFAVNVVSVFLVHAVFVEDYVGIISDDEKKEDPFLVIPKFDRVPVLLLFYMWWMLCGIASTEGLAAPITIAMYNWTDEEAILYNGVVQVISCLVSTLGYTIIGSTRIGKWDRRLVLAVGLLAFWYCHFFHYPLPFYTGPLTRPHLVNGTAIGGGGCSIQYEWCEYTPRVPMALYLFNFAVIQGFAYPLVSAPSNTLLSEILGPRKQGTVQGLFAFTGSMAQFIVPIFSTALFEVSGYKYIMVYHLVIITLAALTVFILRERLLPLELTPTVGKATKYKRGTFYRM</sequence>
<dbReference type="GO" id="GO:0005765">
    <property type="term" value="C:lysosomal membrane"/>
    <property type="evidence" value="ECO:0007669"/>
    <property type="project" value="TreeGrafter"/>
</dbReference>
<dbReference type="GO" id="GO:0022857">
    <property type="term" value="F:transmembrane transporter activity"/>
    <property type="evidence" value="ECO:0007669"/>
    <property type="project" value="InterPro"/>
</dbReference>
<feature type="transmembrane region" description="Helical" evidence="5">
    <location>
        <begin position="405"/>
        <end position="424"/>
    </location>
</feature>